<dbReference type="SUPFAM" id="SSF52058">
    <property type="entry name" value="L domain-like"/>
    <property type="match status" value="1"/>
</dbReference>
<name>A0A9J6BDA4_POLVA</name>
<dbReference type="SMART" id="SM00369">
    <property type="entry name" value="LRR_TYP"/>
    <property type="match status" value="6"/>
</dbReference>
<dbReference type="PANTHER" id="PTHR24369">
    <property type="entry name" value="ANTIGEN BSP, PUTATIVE-RELATED"/>
    <property type="match status" value="1"/>
</dbReference>
<protein>
    <submittedName>
        <fullName evidence="5">Uncharacterized protein</fullName>
    </submittedName>
</protein>
<dbReference type="OrthoDB" id="7783855at2759"/>
<dbReference type="InterPro" id="IPR032675">
    <property type="entry name" value="LRR_dom_sf"/>
</dbReference>
<dbReference type="InterPro" id="IPR003591">
    <property type="entry name" value="Leu-rich_rpt_typical-subtyp"/>
</dbReference>
<keyword evidence="2 4" id="KW-0732">Signal</keyword>
<evidence type="ECO:0000313" key="5">
    <source>
        <dbReference type="EMBL" id="KAG5667515.1"/>
    </source>
</evidence>
<accession>A0A9J6BDA4</accession>
<dbReference type="Gene3D" id="3.80.10.10">
    <property type="entry name" value="Ribonuclease Inhibitor"/>
    <property type="match status" value="1"/>
</dbReference>
<dbReference type="InterPro" id="IPR001611">
    <property type="entry name" value="Leu-rich_rpt"/>
</dbReference>
<evidence type="ECO:0000256" key="1">
    <source>
        <dbReference type="ARBA" id="ARBA00022614"/>
    </source>
</evidence>
<dbReference type="Proteomes" id="UP001107558">
    <property type="component" value="Chromosome 4"/>
</dbReference>
<dbReference type="EMBL" id="JADBJN010000004">
    <property type="protein sequence ID" value="KAG5667515.1"/>
    <property type="molecule type" value="Genomic_DNA"/>
</dbReference>
<evidence type="ECO:0000256" key="4">
    <source>
        <dbReference type="SAM" id="SignalP"/>
    </source>
</evidence>
<sequence length="335" mass="39062">MKNFLIILTIFVISATKIEAEDSFSGNIESKRFCPPSNSSTCQYVPFYVVSDSTKIQSDNYEITSAKRDENVKGFKFFYDGDGLNPNVEFLPIKLSQFFPKLMFYKVNYQGIKSIKKVNFEGLTSLENLELKDNEIVEIAPGTFDDLYQLRSLNLFNNKLKKIDEFLLKNNQKLLSIDISMNQISELAPKTFENQQELKELSIWSCGLLAIDENLFKNLNKLEELDLRYNEFWQLPVEVFNGLKNVKFINLSKNKITYLDERIFNENKNLEKISLYQNRIHALSSKTFDGLKKLIIIDLGWNKCIDKRYGSWDKDELLSQSKINEMKTDLDRDCK</sequence>
<reference evidence="5" key="1">
    <citation type="submission" date="2021-03" db="EMBL/GenBank/DDBJ databases">
        <title>Chromosome level genome of the anhydrobiotic midge Polypedilum vanderplanki.</title>
        <authorList>
            <person name="Yoshida Y."/>
            <person name="Kikawada T."/>
            <person name="Gusev O."/>
        </authorList>
    </citation>
    <scope>NUCLEOTIDE SEQUENCE</scope>
    <source>
        <strain evidence="5">NIAS01</strain>
        <tissue evidence="5">Whole body or cell culture</tissue>
    </source>
</reference>
<dbReference type="Pfam" id="PF13855">
    <property type="entry name" value="LRR_8"/>
    <property type="match status" value="2"/>
</dbReference>
<feature type="chain" id="PRO_5039910168" evidence="4">
    <location>
        <begin position="21"/>
        <end position="335"/>
    </location>
</feature>
<evidence type="ECO:0000256" key="2">
    <source>
        <dbReference type="ARBA" id="ARBA00022729"/>
    </source>
</evidence>
<gene>
    <name evidence="5" type="ORF">PVAND_015494</name>
</gene>
<proteinExistence type="predicted"/>
<keyword evidence="3" id="KW-0677">Repeat</keyword>
<keyword evidence="6" id="KW-1185">Reference proteome</keyword>
<keyword evidence="1" id="KW-0433">Leucine-rich repeat</keyword>
<dbReference type="PROSITE" id="PS51450">
    <property type="entry name" value="LRR"/>
    <property type="match status" value="1"/>
</dbReference>
<evidence type="ECO:0000313" key="6">
    <source>
        <dbReference type="Proteomes" id="UP001107558"/>
    </source>
</evidence>
<dbReference type="GO" id="GO:0005886">
    <property type="term" value="C:plasma membrane"/>
    <property type="evidence" value="ECO:0007669"/>
    <property type="project" value="TreeGrafter"/>
</dbReference>
<feature type="signal peptide" evidence="4">
    <location>
        <begin position="1"/>
        <end position="20"/>
    </location>
</feature>
<dbReference type="PANTHER" id="PTHR24369:SF210">
    <property type="entry name" value="CHAOPTIN-RELATED"/>
    <property type="match status" value="1"/>
</dbReference>
<organism evidence="5 6">
    <name type="scientific">Polypedilum vanderplanki</name>
    <name type="common">Sleeping chironomid midge</name>
    <dbReference type="NCBI Taxonomy" id="319348"/>
    <lineage>
        <taxon>Eukaryota</taxon>
        <taxon>Metazoa</taxon>
        <taxon>Ecdysozoa</taxon>
        <taxon>Arthropoda</taxon>
        <taxon>Hexapoda</taxon>
        <taxon>Insecta</taxon>
        <taxon>Pterygota</taxon>
        <taxon>Neoptera</taxon>
        <taxon>Endopterygota</taxon>
        <taxon>Diptera</taxon>
        <taxon>Nematocera</taxon>
        <taxon>Chironomoidea</taxon>
        <taxon>Chironomidae</taxon>
        <taxon>Chironominae</taxon>
        <taxon>Polypedilum</taxon>
        <taxon>Polypedilum</taxon>
    </lineage>
</organism>
<dbReference type="AlphaFoldDB" id="A0A9J6BDA4"/>
<evidence type="ECO:0000256" key="3">
    <source>
        <dbReference type="ARBA" id="ARBA00022737"/>
    </source>
</evidence>
<dbReference type="InterPro" id="IPR050541">
    <property type="entry name" value="LRR_TM_domain-containing"/>
</dbReference>
<comment type="caution">
    <text evidence="5">The sequence shown here is derived from an EMBL/GenBank/DDBJ whole genome shotgun (WGS) entry which is preliminary data.</text>
</comment>